<dbReference type="EMBL" id="BMYQ01000009">
    <property type="protein sequence ID" value="GGW37354.1"/>
    <property type="molecule type" value="Genomic_DNA"/>
</dbReference>
<feature type="signal peptide" evidence="1">
    <location>
        <begin position="1"/>
        <end position="17"/>
    </location>
</feature>
<evidence type="ECO:0000313" key="3">
    <source>
        <dbReference type="Proteomes" id="UP000628984"/>
    </source>
</evidence>
<evidence type="ECO:0000313" key="2">
    <source>
        <dbReference type="EMBL" id="GGW37354.1"/>
    </source>
</evidence>
<organism evidence="2 3">
    <name type="scientific">Gemmobacter lanyuensis</name>
    <dbReference type="NCBI Taxonomy" id="1054497"/>
    <lineage>
        <taxon>Bacteria</taxon>
        <taxon>Pseudomonadati</taxon>
        <taxon>Pseudomonadota</taxon>
        <taxon>Alphaproteobacteria</taxon>
        <taxon>Rhodobacterales</taxon>
        <taxon>Paracoccaceae</taxon>
        <taxon>Gemmobacter</taxon>
    </lineage>
</organism>
<dbReference type="PROSITE" id="PS51257">
    <property type="entry name" value="PROKAR_LIPOPROTEIN"/>
    <property type="match status" value="1"/>
</dbReference>
<comment type="caution">
    <text evidence="2">The sequence shown here is derived from an EMBL/GenBank/DDBJ whole genome shotgun (WGS) entry which is preliminary data.</text>
</comment>
<dbReference type="RefSeq" id="WP_189634428.1">
    <property type="nucleotide sequence ID" value="NZ_BMYQ01000009.1"/>
</dbReference>
<dbReference type="Proteomes" id="UP000628984">
    <property type="component" value="Unassembled WGS sequence"/>
</dbReference>
<reference evidence="2" key="2">
    <citation type="submission" date="2020-09" db="EMBL/GenBank/DDBJ databases">
        <authorList>
            <person name="Sun Q."/>
            <person name="Kim S."/>
        </authorList>
    </citation>
    <scope>NUCLEOTIDE SEQUENCE</scope>
    <source>
        <strain evidence="2">KCTC 23714</strain>
    </source>
</reference>
<keyword evidence="3" id="KW-1185">Reference proteome</keyword>
<feature type="chain" id="PRO_5036769387" evidence="1">
    <location>
        <begin position="18"/>
        <end position="184"/>
    </location>
</feature>
<protein>
    <submittedName>
        <fullName evidence="2">Uncharacterized protein</fullName>
    </submittedName>
</protein>
<proteinExistence type="predicted"/>
<dbReference type="AlphaFoldDB" id="A0A918MMJ8"/>
<name>A0A918MMJ8_9RHOB</name>
<gene>
    <name evidence="2" type="ORF">GCM10011452_27180</name>
</gene>
<keyword evidence="1" id="KW-0732">Signal</keyword>
<sequence>MRVIVALLMCLGLAACQMTLPGLGGKSAIPPAQAPAAPAGVTAKPGTILGSAVAVTPIRPGTPAAPPAAQTAAVPKAVTPLPAATPAAASSPVAAPVVAPAAPPTPKSEAQLACEKQKGRWTQAGGERMACVFQTRDGGKSCRKETDCDGLCLARSGTCAPIKPLFGCNAILQADGRQVTLCID</sequence>
<evidence type="ECO:0000256" key="1">
    <source>
        <dbReference type="SAM" id="SignalP"/>
    </source>
</evidence>
<accession>A0A918MMJ8</accession>
<reference evidence="2" key="1">
    <citation type="journal article" date="2014" name="Int. J. Syst. Evol. Microbiol.">
        <title>Complete genome sequence of Corynebacterium casei LMG S-19264T (=DSM 44701T), isolated from a smear-ripened cheese.</title>
        <authorList>
            <consortium name="US DOE Joint Genome Institute (JGI-PGF)"/>
            <person name="Walter F."/>
            <person name="Albersmeier A."/>
            <person name="Kalinowski J."/>
            <person name="Ruckert C."/>
        </authorList>
    </citation>
    <scope>NUCLEOTIDE SEQUENCE</scope>
    <source>
        <strain evidence="2">KCTC 23714</strain>
    </source>
</reference>